<evidence type="ECO:0008006" key="4">
    <source>
        <dbReference type="Google" id="ProtNLM"/>
    </source>
</evidence>
<dbReference type="GO" id="GO:0045143">
    <property type="term" value="P:homologous chromosome segregation"/>
    <property type="evidence" value="ECO:0007669"/>
    <property type="project" value="TreeGrafter"/>
</dbReference>
<organism evidence="2 3">
    <name type="scientific">Acanthisitta chloris</name>
    <name type="common">rifleman</name>
    <dbReference type="NCBI Taxonomy" id="57068"/>
    <lineage>
        <taxon>Eukaryota</taxon>
        <taxon>Metazoa</taxon>
        <taxon>Chordata</taxon>
        <taxon>Craniata</taxon>
        <taxon>Vertebrata</taxon>
        <taxon>Euteleostomi</taxon>
        <taxon>Archelosauria</taxon>
        <taxon>Archosauria</taxon>
        <taxon>Dinosauria</taxon>
        <taxon>Saurischia</taxon>
        <taxon>Theropoda</taxon>
        <taxon>Coelurosauria</taxon>
        <taxon>Aves</taxon>
        <taxon>Neognathae</taxon>
        <taxon>Neoaves</taxon>
        <taxon>Telluraves</taxon>
        <taxon>Australaves</taxon>
        <taxon>Passeriformes</taxon>
        <taxon>Acanthisittidae</taxon>
        <taxon>Acanthisitta</taxon>
    </lineage>
</organism>
<accession>A0A091N6P3</accession>
<dbReference type="AlphaFoldDB" id="A0A091N6P3"/>
<dbReference type="GO" id="GO:0000776">
    <property type="term" value="C:kinetochore"/>
    <property type="evidence" value="ECO:0007669"/>
    <property type="project" value="InterPro"/>
</dbReference>
<dbReference type="GO" id="GO:0016321">
    <property type="term" value="P:female meiosis chromosome segregation"/>
    <property type="evidence" value="ECO:0007669"/>
    <property type="project" value="TreeGrafter"/>
</dbReference>
<feature type="compositionally biased region" description="Basic and acidic residues" evidence="1">
    <location>
        <begin position="37"/>
        <end position="50"/>
    </location>
</feature>
<feature type="non-terminal residue" evidence="2">
    <location>
        <position position="261"/>
    </location>
</feature>
<dbReference type="PANTHER" id="PTHR38006:SF1">
    <property type="entry name" value="MEIOSIS-SPECIFIC KINETOCHORE PROTEIN"/>
    <property type="match status" value="1"/>
</dbReference>
<dbReference type="EMBL" id="KK842278">
    <property type="protein sequence ID" value="KFP84554.1"/>
    <property type="molecule type" value="Genomic_DNA"/>
</dbReference>
<feature type="non-terminal residue" evidence="2">
    <location>
        <position position="1"/>
    </location>
</feature>
<evidence type="ECO:0000256" key="1">
    <source>
        <dbReference type="SAM" id="MobiDB-lite"/>
    </source>
</evidence>
<dbReference type="GO" id="GO:0051754">
    <property type="term" value="P:meiotic sister chromatid cohesion, centromeric"/>
    <property type="evidence" value="ECO:0007669"/>
    <property type="project" value="InterPro"/>
</dbReference>
<evidence type="ECO:0000313" key="3">
    <source>
        <dbReference type="Proteomes" id="UP000053537"/>
    </source>
</evidence>
<feature type="region of interest" description="Disordered" evidence="1">
    <location>
        <begin position="25"/>
        <end position="50"/>
    </location>
</feature>
<reference evidence="2 3" key="1">
    <citation type="submission" date="2014-04" db="EMBL/GenBank/DDBJ databases">
        <title>Genome evolution of avian class.</title>
        <authorList>
            <person name="Zhang G."/>
            <person name="Li C."/>
        </authorList>
    </citation>
    <scope>NUCLEOTIDE SEQUENCE [LARGE SCALE GENOMIC DNA]</scope>
    <source>
        <strain evidence="2">BGI_N310</strain>
    </source>
</reference>
<feature type="region of interest" description="Disordered" evidence="1">
    <location>
        <begin position="132"/>
        <end position="191"/>
    </location>
</feature>
<name>A0A091N6P3_9PASS</name>
<dbReference type="GO" id="GO:0007060">
    <property type="term" value="P:male meiosis chromosome segregation"/>
    <property type="evidence" value="ECO:0007669"/>
    <property type="project" value="TreeGrafter"/>
</dbReference>
<feature type="compositionally biased region" description="Basic residues" evidence="1">
    <location>
        <begin position="152"/>
        <end position="165"/>
    </location>
</feature>
<dbReference type="Proteomes" id="UP000053537">
    <property type="component" value="Unassembled WGS sequence"/>
</dbReference>
<keyword evidence="3" id="KW-1185">Reference proteome</keyword>
<evidence type="ECO:0000313" key="2">
    <source>
        <dbReference type="EMBL" id="KFP84554.1"/>
    </source>
</evidence>
<dbReference type="InterPro" id="IPR034545">
    <property type="entry name" value="Meikin"/>
</dbReference>
<proteinExistence type="predicted"/>
<gene>
    <name evidence="2" type="ORF">N310_02635</name>
</gene>
<sequence length="261" mass="28967">TLPTGVSTFLIECLDTDSAADSDTTLENLKSYPSPETFRDDDSERSNFHSVDPVKYRNSTLLDCSKAVTIDKIPQISNLSAIADPALEDFQDQGTKRKRPSTCNSSYSALSGSAVVAGKKVCKITAARERTPDLNSSMHCASPLGPESKIAQPKRQKRNKKKHYSKPLEEGPSSVRQPDAPGSTSLKSGGLTAEFLPTELTDPVPPLLERQDICPIVRLSPDWRRRRPQRVTVDRTKFSFPEGVPEDNITSTKNWIYCKWR</sequence>
<protein>
    <recommendedName>
        <fullName evidence="4">MEIKN protein</fullName>
    </recommendedName>
</protein>
<dbReference type="PANTHER" id="PTHR38006">
    <property type="entry name" value="MEIOSIS-SPECIFIC KINETOCHORE PROTEIN"/>
    <property type="match status" value="1"/>
</dbReference>
<dbReference type="GO" id="GO:0010789">
    <property type="term" value="P:meiotic sister chromatid cohesion involved in meiosis I"/>
    <property type="evidence" value="ECO:0007669"/>
    <property type="project" value="TreeGrafter"/>
</dbReference>